<gene>
    <name evidence="6" type="ORF">TSOC_002529</name>
</gene>
<dbReference type="GO" id="GO:0005737">
    <property type="term" value="C:cytoplasm"/>
    <property type="evidence" value="ECO:0007669"/>
    <property type="project" value="TreeGrafter"/>
</dbReference>
<dbReference type="EMBL" id="PGGS01000048">
    <property type="protein sequence ID" value="PNH10714.1"/>
    <property type="molecule type" value="Genomic_DNA"/>
</dbReference>
<dbReference type="Gene3D" id="2.120.10.30">
    <property type="entry name" value="TolB, C-terminal domain"/>
    <property type="match status" value="7"/>
</dbReference>
<evidence type="ECO:0000256" key="2">
    <source>
        <dbReference type="ARBA" id="ARBA00022737"/>
    </source>
</evidence>
<dbReference type="Pfam" id="PF00651">
    <property type="entry name" value="BTB"/>
    <property type="match status" value="4"/>
</dbReference>
<evidence type="ECO:0000313" key="6">
    <source>
        <dbReference type="EMBL" id="PNH10714.1"/>
    </source>
</evidence>
<reference evidence="6 7" key="1">
    <citation type="journal article" date="2017" name="Mol. Biol. Evol.">
        <title>The 4-celled Tetrabaena socialis nuclear genome reveals the essential components for genetic control of cell number at the origin of multicellularity in the volvocine lineage.</title>
        <authorList>
            <person name="Featherston J."/>
            <person name="Arakaki Y."/>
            <person name="Hanschen E.R."/>
            <person name="Ferris P.J."/>
            <person name="Michod R.E."/>
            <person name="Olson B.J.S.C."/>
            <person name="Nozaki H."/>
            <person name="Durand P.M."/>
        </authorList>
    </citation>
    <scope>NUCLEOTIDE SEQUENCE [LARGE SCALE GENOMIC DNA]</scope>
    <source>
        <strain evidence="6 7">NIES-571</strain>
    </source>
</reference>
<keyword evidence="7" id="KW-1185">Reference proteome</keyword>
<comment type="caution">
    <text evidence="6">The sequence shown here is derived from an EMBL/GenBank/DDBJ whole genome shotgun (WGS) entry which is preliminary data.</text>
</comment>
<feature type="domain" description="BTB" evidence="5">
    <location>
        <begin position="1455"/>
        <end position="1522"/>
    </location>
</feature>
<dbReference type="InterPro" id="IPR011333">
    <property type="entry name" value="SKP1/BTB/POZ_sf"/>
</dbReference>
<feature type="domain" description="BTB" evidence="5">
    <location>
        <begin position="2031"/>
        <end position="2098"/>
    </location>
</feature>
<dbReference type="SUPFAM" id="SSF54695">
    <property type="entry name" value="POZ domain"/>
    <property type="match status" value="4"/>
</dbReference>
<dbReference type="SUPFAM" id="SSF63829">
    <property type="entry name" value="Calcium-dependent phosphotriesterase"/>
    <property type="match status" value="1"/>
</dbReference>
<dbReference type="SUPFAM" id="SSF101898">
    <property type="entry name" value="NHL repeat"/>
    <property type="match status" value="1"/>
</dbReference>
<keyword evidence="2" id="KW-0677">Repeat</keyword>
<accession>A0A2J8ADX5</accession>
<protein>
    <submittedName>
        <fullName evidence="6">ARM REPEAT PROTEIN INTERACTING WITH ABF2</fullName>
    </submittedName>
</protein>
<dbReference type="InterPro" id="IPR044515">
    <property type="entry name" value="ABTB1"/>
</dbReference>
<dbReference type="PANTHER" id="PTHR46231:SF1">
    <property type="entry name" value="ANKYRIN REPEAT AND BTB_POZ DOMAIN-CONTAINING PROTEIN 1"/>
    <property type="match status" value="1"/>
</dbReference>
<dbReference type="InterPro" id="IPR011042">
    <property type="entry name" value="6-blade_b-propeller_TolB-like"/>
</dbReference>
<dbReference type="InterPro" id="IPR000210">
    <property type="entry name" value="BTB/POZ_dom"/>
</dbReference>
<dbReference type="PROSITE" id="PS50097">
    <property type="entry name" value="BTB"/>
    <property type="match status" value="4"/>
</dbReference>
<evidence type="ECO:0000313" key="7">
    <source>
        <dbReference type="Proteomes" id="UP000236333"/>
    </source>
</evidence>
<evidence type="ECO:0000256" key="1">
    <source>
        <dbReference type="ARBA" id="ARBA00004906"/>
    </source>
</evidence>
<comment type="pathway">
    <text evidence="1">Protein modification; protein ubiquitination.</text>
</comment>
<evidence type="ECO:0000256" key="3">
    <source>
        <dbReference type="ARBA" id="ARBA00023043"/>
    </source>
</evidence>
<proteinExistence type="predicted"/>
<dbReference type="PANTHER" id="PTHR46231">
    <property type="entry name" value="ANKYRIN REPEAT AND BTB/POZ DOMAIN-CONTAINING PROTEIN 1"/>
    <property type="match status" value="1"/>
</dbReference>
<name>A0A2J8ADX5_9CHLO</name>
<sequence>MTFLHCKIHADSVFHGTVSRVLPGPAPGEAASIQTLVACGRTLRPLTGADALGGLELGPPLQLYAEAAARDGEPAAARRPYIPATPLLDPVWDPFTSTVYMREGSAIVRLSSDDTVTVVAGDVEELGNTDGPGQAARFIEARFLASDGVGSLYVVDRVRIRKVQLPGVGPGTWAAQAGVSPGGQAAGAAAAEGEALVSTLPLVAPSGIWGLAFDSSSSSTGSSGICGSLLFATKTALYRLQLGDPIATPLLLAGAEGMQGVANGRGAEARFDCIGIGIVLDGLKGAMGSPAILPNGCLSLCTYGIRSLYVLGLVLKLPAHHAAAAALPSAAGPLPRTLPADLGALLDRQPDGTADVAIVVGDRTYHVHRVLLSARSDYFQQRFSSGFADGSAQQLSLPDADPDAFELWLRFVYTGAADIKAAQAAGVAELADRLLLPELREQAMAVVEASVSAGTVAGLLLWAEARGPAFSELLSRLKAWYVENHEAVMREAEEEFLHCNIRADSRSYGAVTRVLPGARPGEAASIQTLVACGRALRPLSGADSLGGLELGPPLQLYAEAAARDGEPAATRRPHITSRPFVDPVWDPFSSAVYVREGHAVLRLSSDDTVTVVAGDVEEAGDADGPGQTAQFDEPRFLASDGAGSLYVATGDLIRKVQLPGVGPGTGAAQAGAPPGGQAAGAAAVEGGEAMVSTLLHRAPSKIWGLAFDGGGSSSSGGNGNSCCSLLFATGTALYRLPLGDPTTAPLLLAGTDGTQGAADGRGAEARFSDICGIVLDGEGSLYVADCGEGDGEDEGEDEEMTSLRQVAADGTVTTISAGLKGLIGWPFILPNGCLLFSCMDGEPGLYELYLGMKLPACHAGTAASPAVPTGPLPRTLPAVLGALLDRQPDGTADVTIVVGGRTFHAHRVLLSARSDYFRQRLGGDFADGSAQQLSLPDADPDAFELWLRFVYTGAADIPAAQAAGVAELTDRLLLPELREQAMAVVEASVSAGTVAGLLLWAEGRGPAFSELLSRLKAWYVANHEAVMREAEEEVRLLSSRSPSLFFELVQRIAGRDLGYYGLLCGDCTVRVLDSPLSHVHWPSAVSRVLPGAGPGEAPSVQTLVPCGCALRPLMGADAFGNLELGPPLQLYTDPAARDDAPAAARRPYIPAAPFTDPVWDSCTSAVYILLGHAVVRLSSDDTVTVVAGDVDEEGNTDGLGRAARFGDLPQFLASDGAGSLYLAEFDRIRKVQLPDVGLGTGAAQVVGPPGDHAAGAAVAEGEALVSTLPLVGPNHFWGMAFDGGSSSSGGSGSLLFATGTALYQLPLDDPTVAPLLLAGAEGVEGIVDGRGVEARFSDIDSIVLDGEGSLYVTEGVGEGPEETTTLRRVAADGAVTTVVTGLKGRMSRPSILPNGCLAFCVDPGHTINVLVLGLKPRAWHTAAAAPTPAAPAGPPPRTLPADLGALLDRQPDGTADVVIVVGDRTFHAHRVLLSARSDYFQQRFSSDFAEASAQQLSLPDADPDAFELWLHFVYTGAADFTAAQAAGVAELADRLLLPELREQAAAVVEASVSASTVVGLLLWAEGLGPAFSGLLSRLKAWYVENHEEVMRESEEEVKLLMHGDGARPAPRRGARAHGPWTYSASRALRPAACPPASASHARRGAGHDVVVAEGDDNGFFGAVSRVLPGSRLGEAASVQTLVVCGLALRPLSGADVLSGLEMGPPLQLYAEAAGGPAAARRPYGSNHLFESPVWDPCTLAVYMLIGNAIMRLSSDDTLAVVAGDVREEGDADGPGRAARFKRELKSLASDGAGSLYMTEGNRIRKVQLPGVGPGTAGAQAGAPPGGQAAGAAAAEGETMVSTLPLRAPSEIWGLAFDGGSSSSGVGCGSLLFATCTALYRLPLGDPTAAPSLLAGAEGTRGIADGRGAGARFSDIDSIVLDGEGSLYVADYGGREEGEGTTTLRRVAVDGAVTTVTAGLKGTMGSPAILPNGCLSFVWYDHTLYVLVLGLKLPAWHAAAAAPPPAAPSGPRPRTLPADLGALLDRQPDGTADVTIVVGDRMFHAHRLLLSARSDYFQQRLGGGFVEGSAQQLSLPDADPDAFELWLRFVYTGAADIPAAQAACVAELADRLLLPELREQAAAVVEASVSTGTVVGLLLWAEGRGPAFSELLSRLKAWYVENHEEVMREAKEEVKLLMACSPDLMFELMHARQVNAPAPLLA</sequence>
<evidence type="ECO:0000259" key="5">
    <source>
        <dbReference type="PROSITE" id="PS50097"/>
    </source>
</evidence>
<organism evidence="6 7">
    <name type="scientific">Tetrabaena socialis</name>
    <dbReference type="NCBI Taxonomy" id="47790"/>
    <lineage>
        <taxon>Eukaryota</taxon>
        <taxon>Viridiplantae</taxon>
        <taxon>Chlorophyta</taxon>
        <taxon>core chlorophytes</taxon>
        <taxon>Chlorophyceae</taxon>
        <taxon>CS clade</taxon>
        <taxon>Chlamydomonadales</taxon>
        <taxon>Tetrabaenaceae</taxon>
        <taxon>Tetrabaena</taxon>
    </lineage>
</organism>
<dbReference type="GO" id="GO:0000151">
    <property type="term" value="C:ubiquitin ligase complex"/>
    <property type="evidence" value="ECO:0007669"/>
    <property type="project" value="TreeGrafter"/>
</dbReference>
<evidence type="ECO:0000256" key="4">
    <source>
        <dbReference type="SAM" id="MobiDB-lite"/>
    </source>
</evidence>
<dbReference type="OrthoDB" id="6701352at2759"/>
<dbReference type="Proteomes" id="UP000236333">
    <property type="component" value="Unassembled WGS sequence"/>
</dbReference>
<feature type="region of interest" description="Disordered" evidence="4">
    <location>
        <begin position="1812"/>
        <end position="1833"/>
    </location>
</feature>
<keyword evidence="3" id="KW-0040">ANK repeat</keyword>
<feature type="domain" description="BTB" evidence="5">
    <location>
        <begin position="892"/>
        <end position="959"/>
    </location>
</feature>
<dbReference type="CDD" id="cd18186">
    <property type="entry name" value="BTB_POZ_ZBTB_KLHL-like"/>
    <property type="match status" value="4"/>
</dbReference>
<dbReference type="SMART" id="SM00225">
    <property type="entry name" value="BTB"/>
    <property type="match status" value="4"/>
</dbReference>
<feature type="domain" description="BTB" evidence="5">
    <location>
        <begin position="354"/>
        <end position="421"/>
    </location>
</feature>
<dbReference type="Gene3D" id="3.30.710.10">
    <property type="entry name" value="Potassium Channel Kv1.1, Chain A"/>
    <property type="match status" value="4"/>
</dbReference>